<evidence type="ECO:0000256" key="1">
    <source>
        <dbReference type="ARBA" id="ARBA00004123"/>
    </source>
</evidence>
<accession>A0ABP1D0C4</accession>
<dbReference type="InterPro" id="IPR019163">
    <property type="entry name" value="THO_Thoc5"/>
</dbReference>
<comment type="similarity">
    <text evidence="2">Belongs to the THOC5 family.</text>
</comment>
<sequence length="212" mass="24451">MDVSTTLPPSPEDAVDKLRGLVSSDYLNHDTSAVHIRAGALFARLKALNRSANAATRAHKQVTADSRHDMDQMYLSLQNLQYEKRHLERDIEKCRQFASIYQDIPLYHLDEFLERAPEELKTDISANEHTLMLNRLNFELSERQRLDQRLKQLTQEKEDLLKQSKEKLARADSVKTQIDILIKTASEVQKKASQFRLAKRVVAAGNNRARRE</sequence>
<dbReference type="Proteomes" id="UP001497453">
    <property type="component" value="Chromosome 2"/>
</dbReference>
<protein>
    <recommendedName>
        <fullName evidence="7">Fms interacting protein</fullName>
    </recommendedName>
</protein>
<dbReference type="Pfam" id="PF09766">
    <property type="entry name" value="FmiP_Thoc5"/>
    <property type="match status" value="1"/>
</dbReference>
<evidence type="ECO:0000313" key="6">
    <source>
        <dbReference type="Proteomes" id="UP001497453"/>
    </source>
</evidence>
<dbReference type="EMBL" id="OZ037945">
    <property type="protein sequence ID" value="CAL1700579.1"/>
    <property type="molecule type" value="Genomic_DNA"/>
</dbReference>
<evidence type="ECO:0000256" key="2">
    <source>
        <dbReference type="ARBA" id="ARBA00008044"/>
    </source>
</evidence>
<gene>
    <name evidence="5" type="ORF">GFSPODELE1_LOCUS3204</name>
</gene>
<feature type="coiled-coil region" evidence="4">
    <location>
        <begin position="70"/>
        <end position="97"/>
    </location>
</feature>
<organism evidence="5 6">
    <name type="scientific">Somion occarium</name>
    <dbReference type="NCBI Taxonomy" id="3059160"/>
    <lineage>
        <taxon>Eukaryota</taxon>
        <taxon>Fungi</taxon>
        <taxon>Dikarya</taxon>
        <taxon>Basidiomycota</taxon>
        <taxon>Agaricomycotina</taxon>
        <taxon>Agaricomycetes</taxon>
        <taxon>Polyporales</taxon>
        <taxon>Cerrenaceae</taxon>
        <taxon>Somion</taxon>
    </lineage>
</organism>
<dbReference type="PANTHER" id="PTHR13375">
    <property type="entry name" value="FMS INTERACTING PROTEIN"/>
    <property type="match status" value="1"/>
</dbReference>
<proteinExistence type="inferred from homology"/>
<feature type="coiled-coil region" evidence="4">
    <location>
        <begin position="136"/>
        <end position="170"/>
    </location>
</feature>
<evidence type="ECO:0000313" key="5">
    <source>
        <dbReference type="EMBL" id="CAL1700579.1"/>
    </source>
</evidence>
<comment type="subcellular location">
    <subcellularLocation>
        <location evidence="1">Nucleus</location>
    </subcellularLocation>
</comment>
<evidence type="ECO:0008006" key="7">
    <source>
        <dbReference type="Google" id="ProtNLM"/>
    </source>
</evidence>
<evidence type="ECO:0000256" key="3">
    <source>
        <dbReference type="ARBA" id="ARBA00023242"/>
    </source>
</evidence>
<name>A0ABP1D0C4_9APHY</name>
<reference evidence="6" key="1">
    <citation type="submission" date="2024-04" db="EMBL/GenBank/DDBJ databases">
        <authorList>
            <person name="Shaw F."/>
            <person name="Minotto A."/>
        </authorList>
    </citation>
    <scope>NUCLEOTIDE SEQUENCE [LARGE SCALE GENOMIC DNA]</scope>
</reference>
<dbReference type="PANTHER" id="PTHR13375:SF3">
    <property type="entry name" value="THO COMPLEX SUBUNIT 5 HOMOLOG"/>
    <property type="match status" value="1"/>
</dbReference>
<keyword evidence="3" id="KW-0539">Nucleus</keyword>
<keyword evidence="4" id="KW-0175">Coiled coil</keyword>
<keyword evidence="6" id="KW-1185">Reference proteome</keyword>
<evidence type="ECO:0000256" key="4">
    <source>
        <dbReference type="SAM" id="Coils"/>
    </source>
</evidence>